<dbReference type="OrthoDB" id="1862401at2759"/>
<dbReference type="AlphaFoldDB" id="A0A5N7CMV1"/>
<proteinExistence type="predicted"/>
<evidence type="ECO:0000313" key="5">
    <source>
        <dbReference type="EMBL" id="KAE8395582.1"/>
    </source>
</evidence>
<feature type="compositionally biased region" description="Polar residues" evidence="3">
    <location>
        <begin position="253"/>
        <end position="272"/>
    </location>
</feature>
<feature type="domain" description="Trichothecene 3-O-acetyltransferase-like N-terminal" evidence="4">
    <location>
        <begin position="29"/>
        <end position="175"/>
    </location>
</feature>
<keyword evidence="1" id="KW-0808">Transferase</keyword>
<dbReference type="EMBL" id="ML735218">
    <property type="protein sequence ID" value="KAE8395582.1"/>
    <property type="molecule type" value="Genomic_DNA"/>
</dbReference>
<dbReference type="PANTHER" id="PTHR31642">
    <property type="entry name" value="TRICHOTHECENE 3-O-ACETYLTRANSFERASE"/>
    <property type="match status" value="1"/>
</dbReference>
<evidence type="ECO:0000256" key="1">
    <source>
        <dbReference type="ARBA" id="ARBA00022679"/>
    </source>
</evidence>
<dbReference type="InterPro" id="IPR054710">
    <property type="entry name" value="Tri101-like_N"/>
</dbReference>
<sequence>MSSADEVRVTISPLDYIPPRNYVRLVLPIPLKPGVDEKLVFDELHEALHKTFVQEPWASGKVFRQSPDTPGWRPGQLELRYRATQSLSDPRPHQLRYHKLDTDWTYEELRDSGFPSDAFPEEELLLDAPFLGDADGPGADIMLTQASFLPGGLLLALTASHSATDASGMMALFNMWAENFRELHGRDAGGRVAPSIFTDEDRDRSVPDRILEKEASPGGPKNSFDDPWLRGLVCLDRGYPREASGAAVPPSIKSRNGHTNGHTNGSSTNSEGRTMLNRVMFLSATDLITLQKDCAAEPSLAGTPPLSVGDVITALMWRMSMKVRSAAAIARGSPLKDEISVFEAPVDVRNIFSQNFPPHWFGNCWLLNTARMPLAELIDPATSIGRVAGTIRQGAARLDAQAVHDAYTLLRSTDDLSQIVGRFVERPDSSDFLVSNIMLFPLGDISLGDRYFENGGTPQALRVLHGQYAPNVRLGHILPRSTTHGGVELSVNLFDDEMALLEEDEDFNRYLVPIQA</sequence>
<dbReference type="Proteomes" id="UP000326877">
    <property type="component" value="Unassembled WGS sequence"/>
</dbReference>
<evidence type="ECO:0000256" key="3">
    <source>
        <dbReference type="SAM" id="MobiDB-lite"/>
    </source>
</evidence>
<gene>
    <name evidence="5" type="ORF">BDV23DRAFT_194255</name>
</gene>
<accession>A0A5N7CMV1</accession>
<organism evidence="5">
    <name type="scientific">Petromyces alliaceus</name>
    <name type="common">Aspergillus alliaceus</name>
    <dbReference type="NCBI Taxonomy" id="209559"/>
    <lineage>
        <taxon>Eukaryota</taxon>
        <taxon>Fungi</taxon>
        <taxon>Dikarya</taxon>
        <taxon>Ascomycota</taxon>
        <taxon>Pezizomycotina</taxon>
        <taxon>Eurotiomycetes</taxon>
        <taxon>Eurotiomycetidae</taxon>
        <taxon>Eurotiales</taxon>
        <taxon>Aspergillaceae</taxon>
        <taxon>Aspergillus</taxon>
        <taxon>Aspergillus subgen. Circumdati</taxon>
    </lineage>
</organism>
<reference evidence="5" key="1">
    <citation type="submission" date="2019-04" db="EMBL/GenBank/DDBJ databases">
        <title>Friends and foes A comparative genomics studyof 23 Aspergillus species from section Flavi.</title>
        <authorList>
            <consortium name="DOE Joint Genome Institute"/>
            <person name="Kjaerbolling I."/>
            <person name="Vesth T."/>
            <person name="Frisvad J.C."/>
            <person name="Nybo J.L."/>
            <person name="Theobald S."/>
            <person name="Kildgaard S."/>
            <person name="Isbrandt T."/>
            <person name="Kuo A."/>
            <person name="Sato A."/>
            <person name="Lyhne E.K."/>
            <person name="Kogle M.E."/>
            <person name="Wiebenga A."/>
            <person name="Kun R.S."/>
            <person name="Lubbers R.J."/>
            <person name="Makela M.R."/>
            <person name="Barry K."/>
            <person name="Chovatia M."/>
            <person name="Clum A."/>
            <person name="Daum C."/>
            <person name="Haridas S."/>
            <person name="He G."/>
            <person name="LaButti K."/>
            <person name="Lipzen A."/>
            <person name="Mondo S."/>
            <person name="Riley R."/>
            <person name="Salamov A."/>
            <person name="Simmons B.A."/>
            <person name="Magnuson J.K."/>
            <person name="Henrissat B."/>
            <person name="Mortensen U.H."/>
            <person name="Larsen T.O."/>
            <person name="Devries R.P."/>
            <person name="Grigoriev I.V."/>
            <person name="Machida M."/>
            <person name="Baker S.E."/>
            <person name="Andersen M.R."/>
        </authorList>
    </citation>
    <scope>NUCLEOTIDE SEQUENCE [LARGE SCALE GENOMIC DNA]</scope>
    <source>
        <strain evidence="5">IBT 14317</strain>
    </source>
</reference>
<feature type="region of interest" description="Disordered" evidence="3">
    <location>
        <begin position="244"/>
        <end position="272"/>
    </location>
</feature>
<feature type="compositionally biased region" description="Basic and acidic residues" evidence="3">
    <location>
        <begin position="199"/>
        <end position="215"/>
    </location>
</feature>
<dbReference type="Pfam" id="PF02458">
    <property type="entry name" value="Transferase"/>
    <property type="match status" value="1"/>
</dbReference>
<protein>
    <recommendedName>
        <fullName evidence="4">Trichothecene 3-O-acetyltransferase-like N-terminal domain-containing protein</fullName>
    </recommendedName>
</protein>
<dbReference type="PANTHER" id="PTHR31642:SF310">
    <property type="entry name" value="FATTY ALCOHOL:CAFFEOYL-COA ACYLTRANSFERASE"/>
    <property type="match status" value="1"/>
</dbReference>
<name>A0A5N7CMV1_PETAA</name>
<dbReference type="GO" id="GO:0016747">
    <property type="term" value="F:acyltransferase activity, transferring groups other than amino-acyl groups"/>
    <property type="evidence" value="ECO:0007669"/>
    <property type="project" value="TreeGrafter"/>
</dbReference>
<evidence type="ECO:0000259" key="4">
    <source>
        <dbReference type="Pfam" id="PF22664"/>
    </source>
</evidence>
<feature type="region of interest" description="Disordered" evidence="3">
    <location>
        <begin position="191"/>
        <end position="224"/>
    </location>
</feature>
<keyword evidence="2" id="KW-0012">Acyltransferase</keyword>
<evidence type="ECO:0000256" key="2">
    <source>
        <dbReference type="ARBA" id="ARBA00023315"/>
    </source>
</evidence>
<dbReference type="InterPro" id="IPR050317">
    <property type="entry name" value="Plant_Fungal_Acyltransferase"/>
</dbReference>
<dbReference type="InterPro" id="IPR023213">
    <property type="entry name" value="CAT-like_dom_sf"/>
</dbReference>
<dbReference type="Pfam" id="PF22664">
    <property type="entry name" value="TRI-like_N"/>
    <property type="match status" value="1"/>
</dbReference>
<dbReference type="Gene3D" id="3.30.559.10">
    <property type="entry name" value="Chloramphenicol acetyltransferase-like domain"/>
    <property type="match status" value="2"/>
</dbReference>